<dbReference type="OrthoDB" id="9803456at2"/>
<accession>A0A1L6TH37</accession>
<evidence type="ECO:0000256" key="2">
    <source>
        <dbReference type="ARBA" id="ARBA00022475"/>
    </source>
</evidence>
<name>A0A1L6TH37_PISSA</name>
<dbReference type="PANTHER" id="PTHR30606">
    <property type="entry name" value="LIPID A BIOSYNTHESIS LAUROYL ACYLTRANSFERASE"/>
    <property type="match status" value="1"/>
</dbReference>
<dbReference type="CDD" id="cd07984">
    <property type="entry name" value="LPLAT_LABLAT-like"/>
    <property type="match status" value="1"/>
</dbReference>
<dbReference type="Pfam" id="PF03279">
    <property type="entry name" value="Lip_A_acyltrans"/>
    <property type="match status" value="1"/>
</dbReference>
<keyword evidence="3" id="KW-0997">Cell inner membrane</keyword>
<sequence>MVGKNKFSDRLAYGALLFVVWLTRILGVRMTNRLLFPVLYFLVAKKRFNFMMDNIMQSLPGKSEDEYKVILKNSLRHTLTVMLINIAEKKFYSEFVVKNEHLIDDIVKNDEKGAIIVTAHYGNWEALSAFFRSKPELTVGAFYNQPANRYIDRFLIRMRKIRLYPAGQGIKKALLKEYKVARRLMTIVVIDQRAKKHGLKVNLFNRPASISPVAVKMALQAQVPIIVVTTPVIDGKTHIHLEKIEINQDQNDSLDKARKVQNALQMVMDRLAAEITCHPEQWMMWSHNFWK</sequence>
<dbReference type="GO" id="GO:0009247">
    <property type="term" value="P:glycolipid biosynthetic process"/>
    <property type="evidence" value="ECO:0007669"/>
    <property type="project" value="UniProtKB-ARBA"/>
</dbReference>
<keyword evidence="4" id="KW-0808">Transferase</keyword>
<dbReference type="GO" id="GO:0005886">
    <property type="term" value="C:plasma membrane"/>
    <property type="evidence" value="ECO:0007669"/>
    <property type="project" value="UniProtKB-SubCell"/>
</dbReference>
<evidence type="ECO:0000313" key="7">
    <source>
        <dbReference type="EMBL" id="ALB21903.1"/>
    </source>
</evidence>
<dbReference type="InterPro" id="IPR004960">
    <property type="entry name" value="LipA_acyltrans"/>
</dbReference>
<dbReference type="RefSeq" id="WP_036771906.1">
    <property type="nucleotide sequence ID" value="NZ_CP012508.1"/>
</dbReference>
<gene>
    <name evidence="7" type="ORF">KU39_719</name>
</gene>
<dbReference type="PANTHER" id="PTHR30606:SF10">
    <property type="entry name" value="PHOSPHATIDYLINOSITOL MANNOSIDE ACYLTRANSFERASE"/>
    <property type="match status" value="1"/>
</dbReference>
<comment type="subcellular location">
    <subcellularLocation>
        <location evidence="1">Cell inner membrane</location>
    </subcellularLocation>
</comment>
<dbReference type="EMBL" id="CP012508">
    <property type="protein sequence ID" value="ALB21903.1"/>
    <property type="molecule type" value="Genomic_DNA"/>
</dbReference>
<evidence type="ECO:0000256" key="1">
    <source>
        <dbReference type="ARBA" id="ARBA00004533"/>
    </source>
</evidence>
<organism evidence="7 8">
    <name type="scientific">Piscirickettsia salmonis</name>
    <dbReference type="NCBI Taxonomy" id="1238"/>
    <lineage>
        <taxon>Bacteria</taxon>
        <taxon>Pseudomonadati</taxon>
        <taxon>Pseudomonadota</taxon>
        <taxon>Gammaproteobacteria</taxon>
        <taxon>Thiotrichales</taxon>
        <taxon>Piscirickettsiaceae</taxon>
        <taxon>Piscirickettsia</taxon>
    </lineage>
</organism>
<evidence type="ECO:0000256" key="5">
    <source>
        <dbReference type="ARBA" id="ARBA00023136"/>
    </source>
</evidence>
<keyword evidence="6 7" id="KW-0012">Acyltransferase</keyword>
<evidence type="ECO:0000256" key="6">
    <source>
        <dbReference type="ARBA" id="ARBA00023315"/>
    </source>
</evidence>
<proteinExistence type="predicted"/>
<reference evidence="7 8" key="1">
    <citation type="journal article" date="2014" name="Genome Announc.">
        <title>Comparative Genome Analysis of Two Isolates of the Fish Pathogen Piscirickettsia salmonis from Different Hosts Reveals Major Differences in Virulence-Associated Secretion Systems.</title>
        <authorList>
            <person name="Bohle H."/>
            <person name="Henriquez P."/>
            <person name="Grothusen H."/>
            <person name="Navas E."/>
            <person name="Sandoval A."/>
            <person name="Bustamante F."/>
            <person name="Bustos P."/>
            <person name="Mancilla M."/>
        </authorList>
    </citation>
    <scope>NUCLEOTIDE SEQUENCE [LARGE SCALE GENOMIC DNA]</scope>
    <source>
        <strain evidence="8">B1-32597</strain>
    </source>
</reference>
<evidence type="ECO:0000256" key="3">
    <source>
        <dbReference type="ARBA" id="ARBA00022519"/>
    </source>
</evidence>
<evidence type="ECO:0000313" key="8">
    <source>
        <dbReference type="Proteomes" id="UP000029558"/>
    </source>
</evidence>
<dbReference type="Proteomes" id="UP000029558">
    <property type="component" value="Chromosome"/>
</dbReference>
<keyword evidence="2" id="KW-1003">Cell membrane</keyword>
<protein>
    <submittedName>
        <fullName evidence="7">Lipid A biosynthesis acyltransferase</fullName>
    </submittedName>
</protein>
<keyword evidence="5" id="KW-0472">Membrane</keyword>
<dbReference type="AlphaFoldDB" id="A0A1L6TH37"/>
<dbReference type="GO" id="GO:0016746">
    <property type="term" value="F:acyltransferase activity"/>
    <property type="evidence" value="ECO:0007669"/>
    <property type="project" value="UniProtKB-KW"/>
</dbReference>
<evidence type="ECO:0000256" key="4">
    <source>
        <dbReference type="ARBA" id="ARBA00022679"/>
    </source>
</evidence>